<accession>A0AA95K2F7</accession>
<dbReference type="InterPro" id="IPR011125">
    <property type="entry name" value="Znf_HypF"/>
</dbReference>
<dbReference type="PROSITE" id="PS51160">
    <property type="entry name" value="ACYLPHOSPHATASE_3"/>
    <property type="match status" value="1"/>
</dbReference>
<dbReference type="InterPro" id="IPR017945">
    <property type="entry name" value="DHBP_synth_RibB-like_a/b_dom"/>
</dbReference>
<name>A0AA95K2F7_9GAMM</name>
<dbReference type="Gene3D" id="3.30.420.40">
    <property type="match status" value="1"/>
</dbReference>
<gene>
    <name evidence="13" type="primary">hypF</name>
    <name evidence="13" type="ORF">QE207_09480</name>
</gene>
<evidence type="ECO:0000256" key="2">
    <source>
        <dbReference type="ARBA" id="ARBA00008097"/>
    </source>
</evidence>
<dbReference type="InterPro" id="IPR006070">
    <property type="entry name" value="Sua5-like_dom"/>
</dbReference>
<evidence type="ECO:0000313" key="13">
    <source>
        <dbReference type="EMBL" id="WGL96916.1"/>
    </source>
</evidence>
<dbReference type="InterPro" id="IPR036046">
    <property type="entry name" value="Acylphosphatase-like_dom_sf"/>
</dbReference>
<feature type="domain" description="YrdC-like" evidence="12">
    <location>
        <begin position="197"/>
        <end position="374"/>
    </location>
</feature>
<dbReference type="NCBIfam" id="TIGR00143">
    <property type="entry name" value="hypF"/>
    <property type="match status" value="1"/>
</dbReference>
<evidence type="ECO:0000256" key="4">
    <source>
        <dbReference type="ARBA" id="ARBA00022723"/>
    </source>
</evidence>
<keyword evidence="5" id="KW-0863">Zinc-finger</keyword>
<comment type="pathway">
    <text evidence="1 9">Protein modification; [NiFe] hydrogenase maturation.</text>
</comment>
<dbReference type="GO" id="GO:0008270">
    <property type="term" value="F:zinc ion binding"/>
    <property type="evidence" value="ECO:0007669"/>
    <property type="project" value="UniProtKB-KW"/>
</dbReference>
<dbReference type="InterPro" id="IPR043129">
    <property type="entry name" value="ATPase_NBD"/>
</dbReference>
<evidence type="ECO:0000256" key="7">
    <source>
        <dbReference type="ARBA" id="ARBA00048220"/>
    </source>
</evidence>
<dbReference type="Pfam" id="PF01300">
    <property type="entry name" value="Sua5_yciO_yrdC"/>
    <property type="match status" value="1"/>
</dbReference>
<dbReference type="AlphaFoldDB" id="A0AA95K2F7"/>
<dbReference type="PANTHER" id="PTHR42959:SF1">
    <property type="entry name" value="CARBAMOYLTRANSFERASE HYPF"/>
    <property type="match status" value="1"/>
</dbReference>
<feature type="domain" description="Acylphosphatase-like" evidence="11">
    <location>
        <begin position="5"/>
        <end position="89"/>
    </location>
</feature>
<dbReference type="Gene3D" id="3.30.110.120">
    <property type="match status" value="1"/>
</dbReference>
<dbReference type="Pfam" id="PF00708">
    <property type="entry name" value="Acylphosphatase"/>
    <property type="match status" value="1"/>
</dbReference>
<evidence type="ECO:0000256" key="10">
    <source>
        <dbReference type="PROSITE-ProRule" id="PRU00520"/>
    </source>
</evidence>
<reference evidence="13" key="1">
    <citation type="submission" date="2023-04" db="EMBL/GenBank/DDBJ databases">
        <title>Genome dynamics across the evolutionary transition to endosymbiosis.</title>
        <authorList>
            <person name="Siozios S."/>
            <person name="Nadal-Jimenez P."/>
            <person name="Azagi T."/>
            <person name="Sprong H."/>
            <person name="Frost C.L."/>
            <person name="Parratt S.R."/>
            <person name="Taylor G."/>
            <person name="Brettell L."/>
            <person name="Lew K.C."/>
            <person name="Croft L."/>
            <person name="King K.C."/>
            <person name="Brockhurst M.A."/>
            <person name="Hypsa V."/>
            <person name="Novakova E."/>
            <person name="Darby A.C."/>
            <person name="Hurst G.D.D."/>
        </authorList>
    </citation>
    <scope>NUCLEOTIDE SEQUENCE</scope>
    <source>
        <strain evidence="13">AIh</strain>
    </source>
</reference>
<dbReference type="Pfam" id="PF07503">
    <property type="entry name" value="zf-HYPF"/>
    <property type="match status" value="2"/>
</dbReference>
<dbReference type="SUPFAM" id="SSF55821">
    <property type="entry name" value="YrdC/RibB"/>
    <property type="match status" value="1"/>
</dbReference>
<evidence type="ECO:0000256" key="8">
    <source>
        <dbReference type="ARBA" id="ARBA00072168"/>
    </source>
</evidence>
<dbReference type="InterPro" id="IPR051060">
    <property type="entry name" value="Carbamoyltrans_HypF-like"/>
</dbReference>
<evidence type="ECO:0000256" key="3">
    <source>
        <dbReference type="ARBA" id="ARBA00022598"/>
    </source>
</evidence>
<feature type="active site" evidence="10">
    <location>
        <position position="38"/>
    </location>
</feature>
<evidence type="ECO:0000259" key="11">
    <source>
        <dbReference type="PROSITE" id="PS51160"/>
    </source>
</evidence>
<dbReference type="Gene3D" id="3.90.870.50">
    <property type="match status" value="1"/>
</dbReference>
<evidence type="ECO:0000256" key="1">
    <source>
        <dbReference type="ARBA" id="ARBA00004711"/>
    </source>
</evidence>
<dbReference type="PANTHER" id="PTHR42959">
    <property type="entry name" value="CARBAMOYLTRANSFERASE"/>
    <property type="match status" value="1"/>
</dbReference>
<dbReference type="Proteomes" id="UP001177597">
    <property type="component" value="Chromosome"/>
</dbReference>
<evidence type="ECO:0000313" key="14">
    <source>
        <dbReference type="Proteomes" id="UP001177597"/>
    </source>
</evidence>
<comment type="similarity">
    <text evidence="2 9">Belongs to the carbamoyltransferase HypF family.</text>
</comment>
<organism evidence="13 14">
    <name type="scientific">Arsenophonus nasoniae</name>
    <name type="common">son-killer infecting Nasonia vitripennis</name>
    <dbReference type="NCBI Taxonomy" id="638"/>
    <lineage>
        <taxon>Bacteria</taxon>
        <taxon>Pseudomonadati</taxon>
        <taxon>Pseudomonadota</taxon>
        <taxon>Gammaproteobacteria</taxon>
        <taxon>Enterobacterales</taxon>
        <taxon>Morganellaceae</taxon>
        <taxon>Arsenophonus</taxon>
    </lineage>
</organism>
<dbReference type="InterPro" id="IPR001792">
    <property type="entry name" value="Acylphosphatase-like_dom"/>
</dbReference>
<comment type="function">
    <text evidence="9">Involved in the maturation of [NiFe] hydrogenases. Along with HypE, it catalyzes the synthesis of the CN ligands of the active site iron of [NiFe]-hydrogenases. HypF functions as a carbamoyl transferase using carbamoylphosphate as a substrate and transferring the carboxamido moiety in an ATP-dependent reaction to the thiolate of the C-terminal cysteine of HypE yielding a protein-S-carboxamide.</text>
</comment>
<dbReference type="Gene3D" id="3.30.420.360">
    <property type="match status" value="1"/>
</dbReference>
<comment type="catalytic activity">
    <reaction evidence="10">
        <text>an acyl phosphate + H2O = a carboxylate + phosphate + H(+)</text>
        <dbReference type="Rhea" id="RHEA:14965"/>
        <dbReference type="ChEBI" id="CHEBI:15377"/>
        <dbReference type="ChEBI" id="CHEBI:15378"/>
        <dbReference type="ChEBI" id="CHEBI:29067"/>
        <dbReference type="ChEBI" id="CHEBI:43474"/>
        <dbReference type="ChEBI" id="CHEBI:59918"/>
        <dbReference type="EC" id="3.6.1.7"/>
    </reaction>
</comment>
<dbReference type="GO" id="GO:0016743">
    <property type="term" value="F:carboxyl- or carbamoyltransferase activity"/>
    <property type="evidence" value="ECO:0007669"/>
    <property type="project" value="UniProtKB-UniRule"/>
</dbReference>
<dbReference type="PROSITE" id="PS00150">
    <property type="entry name" value="ACYLPHOSPHATASE_1"/>
    <property type="match status" value="1"/>
</dbReference>
<dbReference type="PIRSF" id="PIRSF006256">
    <property type="entry name" value="CMPcnvr_hdrg_mat"/>
    <property type="match status" value="1"/>
</dbReference>
<dbReference type="InterPro" id="IPR055128">
    <property type="entry name" value="HypF_C_2"/>
</dbReference>
<proteinExistence type="inferred from homology"/>
<dbReference type="GO" id="GO:0051604">
    <property type="term" value="P:protein maturation"/>
    <property type="evidence" value="ECO:0007669"/>
    <property type="project" value="TreeGrafter"/>
</dbReference>
<dbReference type="InterPro" id="IPR041440">
    <property type="entry name" value="HypF_C"/>
</dbReference>
<keyword evidence="10" id="KW-0378">Hydrolase</keyword>
<dbReference type="PROSITE" id="PS51163">
    <property type="entry name" value="YRDC"/>
    <property type="match status" value="1"/>
</dbReference>
<dbReference type="EMBL" id="CP123498">
    <property type="protein sequence ID" value="WGL96916.1"/>
    <property type="molecule type" value="Genomic_DNA"/>
</dbReference>
<evidence type="ECO:0000256" key="5">
    <source>
        <dbReference type="ARBA" id="ARBA00022771"/>
    </source>
</evidence>
<keyword evidence="4" id="KW-0479">Metal-binding</keyword>
<evidence type="ECO:0000256" key="9">
    <source>
        <dbReference type="PIRNR" id="PIRNR006256"/>
    </source>
</evidence>
<dbReference type="GO" id="GO:0003725">
    <property type="term" value="F:double-stranded RNA binding"/>
    <property type="evidence" value="ECO:0007669"/>
    <property type="project" value="InterPro"/>
</dbReference>
<sequence length="741" mass="82472">MSENGTLLRIYGKVQGVGFRPWIWQLAQRLALKGDVYNDGAGVVVRIVGDASRLLAQLPIDCPPLARIDQVQQFPWHWHQLPQDFTIQHSVPATMATQVAPDAATCQACLREMNDPNQRRYRYPFINCTHCGPRFTIIRAIPYDRPFTVMAAFPLCAPCAAEYRDPADRRFHAQPIACADCGPQVLWLAENERQEKEAAIQAAINALQKGKIIAIKGIGGFHLACDANNPIAVKRLRQRKQRPSKPLAVMITDAMASFLPKQAQSLLQLPAAPIVLVDKQWLSLVDEIAPQLNEVGVMLAANPLQHLLIQTVARPLVMTSGNLSGCPPALNNEQALTDLVDIADGWLLHNRDILQRMDDSVMRVSGEMLRRARGFVPDSLPLPPGFSKVSPLLCLGADLKNTFCLIRDQQAILSQHLGDLNEQNIEAQWWQVVTRMQQIWQFTPQKIVTDKHPAYRTRQLAQQMSLPIVTVQHHHAHAVACLAEHLWPRHAGDVIALILDGIGWGDDDQLWGGECLRVNYNECEKLAGLPAVALPGGDLAARQPWRNLLAQWLAFVPDWQMRSEAKILADKPWQPLARAIERGINAPLASSTGRLFDAIATALGYAPAQQSYQGEAASRLEALALTVNHINHPVTLPVKDNQLDMMTFWQQWLDWQAPDAWRAWAFHDALARGLAELATYNALLRKITTIVCSGGVLHNRLLRQRLQFWLTDFQLLLPMNLPAGDGAIAFGQALIAAAKFS</sequence>
<evidence type="ECO:0000256" key="6">
    <source>
        <dbReference type="ARBA" id="ARBA00022833"/>
    </source>
</evidence>
<dbReference type="EC" id="6.2.-.-" evidence="9"/>
<evidence type="ECO:0000259" key="12">
    <source>
        <dbReference type="PROSITE" id="PS51163"/>
    </source>
</evidence>
<keyword evidence="6" id="KW-0862">Zinc</keyword>
<dbReference type="FunFam" id="3.30.420.40:FF:000124">
    <property type="entry name" value="Carbamoyltransferase HypF"/>
    <property type="match status" value="1"/>
</dbReference>
<dbReference type="InterPro" id="IPR017968">
    <property type="entry name" value="Acylphosphatase_CS"/>
</dbReference>
<dbReference type="SUPFAM" id="SSF54975">
    <property type="entry name" value="Acylphosphatase/BLUF domain-like"/>
    <property type="match status" value="1"/>
</dbReference>
<protein>
    <recommendedName>
        <fullName evidence="8 9">Carbamoyltransferase HypF</fullName>
        <ecNumber evidence="9">6.2.-.-</ecNumber>
    </recommendedName>
</protein>
<keyword evidence="3 13" id="KW-0436">Ligase</keyword>
<dbReference type="GO" id="GO:0003998">
    <property type="term" value="F:acylphosphatase activity"/>
    <property type="evidence" value="ECO:0007669"/>
    <property type="project" value="UniProtKB-EC"/>
</dbReference>
<dbReference type="Pfam" id="PF17788">
    <property type="entry name" value="HypF_C"/>
    <property type="match status" value="1"/>
</dbReference>
<feature type="active site" evidence="10">
    <location>
        <position position="20"/>
    </location>
</feature>
<comment type="catalytic activity">
    <reaction evidence="7 9">
        <text>C-terminal L-cysteinyl-[HypE protein] + carbamoyl phosphate + ATP + H2O = C-terminal S-carboxamide-L-cysteinyl-[HypE protein] + AMP + phosphate + diphosphate + H(+)</text>
        <dbReference type="Rhea" id="RHEA:55636"/>
        <dbReference type="Rhea" id="RHEA-COMP:14247"/>
        <dbReference type="Rhea" id="RHEA-COMP:14392"/>
        <dbReference type="ChEBI" id="CHEBI:15377"/>
        <dbReference type="ChEBI" id="CHEBI:15378"/>
        <dbReference type="ChEBI" id="CHEBI:30616"/>
        <dbReference type="ChEBI" id="CHEBI:33019"/>
        <dbReference type="ChEBI" id="CHEBI:43474"/>
        <dbReference type="ChEBI" id="CHEBI:58228"/>
        <dbReference type="ChEBI" id="CHEBI:76913"/>
        <dbReference type="ChEBI" id="CHEBI:139126"/>
        <dbReference type="ChEBI" id="CHEBI:456215"/>
    </reaction>
</comment>
<dbReference type="Pfam" id="PF22521">
    <property type="entry name" value="HypF_C_2"/>
    <property type="match status" value="1"/>
</dbReference>
<dbReference type="SUPFAM" id="SSF53067">
    <property type="entry name" value="Actin-like ATPase domain"/>
    <property type="match status" value="1"/>
</dbReference>
<dbReference type="GO" id="GO:0016874">
    <property type="term" value="F:ligase activity"/>
    <property type="evidence" value="ECO:0007669"/>
    <property type="project" value="UniProtKB-UniRule"/>
</dbReference>
<dbReference type="InterPro" id="IPR004421">
    <property type="entry name" value="Carbamoyltransferase_HypF"/>
</dbReference>